<evidence type="ECO:0000259" key="3">
    <source>
        <dbReference type="Pfam" id="PF07993"/>
    </source>
</evidence>
<organism evidence="4 5">
    <name type="scientific">Chromobacterium haemolyticum</name>
    <dbReference type="NCBI Taxonomy" id="394935"/>
    <lineage>
        <taxon>Bacteria</taxon>
        <taxon>Pseudomonadati</taxon>
        <taxon>Pseudomonadota</taxon>
        <taxon>Betaproteobacteria</taxon>
        <taxon>Neisseriales</taxon>
        <taxon>Chromobacteriaceae</taxon>
        <taxon>Chromobacterium</taxon>
    </lineage>
</organism>
<name>A0A1W0D7U2_9NEIS</name>
<dbReference type="PANTHER" id="PTHR44845">
    <property type="entry name" value="CARRIER DOMAIN-CONTAINING PROTEIN"/>
    <property type="match status" value="1"/>
</dbReference>
<keyword evidence="1" id="KW-0596">Phosphopantetheine</keyword>
<dbReference type="SUPFAM" id="SSF51735">
    <property type="entry name" value="NAD(P)-binding Rossmann-fold domains"/>
    <property type="match status" value="1"/>
</dbReference>
<reference evidence="4 5" key="1">
    <citation type="submission" date="2017-02" db="EMBL/GenBank/DDBJ databases">
        <title>Chromobacterium haemolyticum H5244.</title>
        <authorList>
            <person name="Gulvik C.A."/>
        </authorList>
    </citation>
    <scope>NUCLEOTIDE SEQUENCE [LARGE SCALE GENOMIC DNA]</scope>
    <source>
        <strain evidence="4 5">H5244</strain>
    </source>
</reference>
<feature type="domain" description="Thioester reductase (TE)" evidence="3">
    <location>
        <begin position="14"/>
        <end position="256"/>
    </location>
</feature>
<dbReference type="InterPro" id="IPR036291">
    <property type="entry name" value="NAD(P)-bd_dom_sf"/>
</dbReference>
<accession>A0A1W0D7U2</accession>
<protein>
    <submittedName>
        <fullName evidence="4">Thioester reductase</fullName>
    </submittedName>
</protein>
<dbReference type="Gene3D" id="3.40.50.720">
    <property type="entry name" value="NAD(P)-binding Rossmann-like Domain"/>
    <property type="match status" value="1"/>
</dbReference>
<evidence type="ECO:0000256" key="1">
    <source>
        <dbReference type="ARBA" id="ARBA00022450"/>
    </source>
</evidence>
<dbReference type="RefSeq" id="WP_043641643.1">
    <property type="nucleotide sequence ID" value="NZ_CP109905.1"/>
</dbReference>
<keyword evidence="2" id="KW-0597">Phosphoprotein</keyword>
<evidence type="ECO:0000313" key="4">
    <source>
        <dbReference type="EMBL" id="OQS43080.1"/>
    </source>
</evidence>
<evidence type="ECO:0000256" key="2">
    <source>
        <dbReference type="ARBA" id="ARBA00022553"/>
    </source>
</evidence>
<dbReference type="PANTHER" id="PTHR44845:SF6">
    <property type="entry name" value="BETA-ALANINE-ACTIVATING ENZYME"/>
    <property type="match status" value="1"/>
</dbReference>
<dbReference type="AlphaFoldDB" id="A0A1W0D7U2"/>
<dbReference type="EMBL" id="MUKV01000003">
    <property type="protein sequence ID" value="OQS43080.1"/>
    <property type="molecule type" value="Genomic_DNA"/>
</dbReference>
<dbReference type="Proteomes" id="UP000192721">
    <property type="component" value="Unassembled WGS sequence"/>
</dbReference>
<dbReference type="NCBIfam" id="TIGR01746">
    <property type="entry name" value="Thioester-redct"/>
    <property type="match status" value="1"/>
</dbReference>
<dbReference type="InterPro" id="IPR010080">
    <property type="entry name" value="Thioester_reductase-like_dom"/>
</dbReference>
<proteinExistence type="predicted"/>
<comment type="caution">
    <text evidence="4">The sequence shown here is derived from an EMBL/GenBank/DDBJ whole genome shotgun (WGS) entry which is preliminary data.</text>
</comment>
<evidence type="ECO:0000313" key="5">
    <source>
        <dbReference type="Proteomes" id="UP000192721"/>
    </source>
</evidence>
<dbReference type="InterPro" id="IPR013120">
    <property type="entry name" value="FAR_NAD-bd"/>
</dbReference>
<gene>
    <name evidence="4" type="ORF">B0T45_03685</name>
</gene>
<dbReference type="Pfam" id="PF07993">
    <property type="entry name" value="NAD_binding_4"/>
    <property type="match status" value="1"/>
</dbReference>
<sequence length="418" mass="46224">MDYRAKTSVKNIVLTGPTGVLGGRLLQEILATTDANVYCVVRAENKDAARARIEDVLYCYDEGRKLSTEAWRIIPVLGDISQPMLGLDASAYRDLAHLADLVLHCAANVSLVASYNKIAPVNVGGTANLIELCLAGKAPLVFTSSFSMVGDKLYQPDFVLRETDLDVGQGFVNMDYERSKFTAERMVHEAGERGLNWVIVRPGNIWGDSRTGCYPLKQTKVKGIYYEMLKSLVETGLTFASDEAFDISPVDYVAQATLFAAMNLQSSNRRTYNLTNPRPISYDGIVARLRGYGYILRDVPSKEYFEALQEGRIHRGGAGYRSTFTDLMAIFYDGSDCKEHAKYDTSEIQELLANTDIRCPDSDQALFGRYLDYACKVGFLNAPSAQTPLAEIKRHTSMAGGYMESLYDADLSDAAAVR</sequence>
<dbReference type="CDD" id="cd05235">
    <property type="entry name" value="SDR_e1"/>
    <property type="match status" value="1"/>
</dbReference>